<feature type="non-terminal residue" evidence="2">
    <location>
        <position position="1"/>
    </location>
</feature>
<gene>
    <name evidence="2" type="ORF">CC78DRAFT_433828</name>
</gene>
<keyword evidence="3" id="KW-1185">Reference proteome</keyword>
<proteinExistence type="predicted"/>
<dbReference type="InterPro" id="IPR052895">
    <property type="entry name" value="HetReg/Transcr_Mod"/>
</dbReference>
<dbReference type="Pfam" id="PF06985">
    <property type="entry name" value="HET"/>
    <property type="match status" value="1"/>
</dbReference>
<protein>
    <recommendedName>
        <fullName evidence="1">Heterokaryon incompatibility domain-containing protein</fullName>
    </recommendedName>
</protein>
<name>A0A9P4N103_9PLEO</name>
<evidence type="ECO:0000313" key="3">
    <source>
        <dbReference type="Proteomes" id="UP000800093"/>
    </source>
</evidence>
<reference evidence="3" key="1">
    <citation type="journal article" date="2020" name="Stud. Mycol.">
        <title>101 Dothideomycetes genomes: A test case for predicting lifestyles and emergence of pathogens.</title>
        <authorList>
            <person name="Haridas S."/>
            <person name="Albert R."/>
            <person name="Binder M."/>
            <person name="Bloem J."/>
            <person name="LaButti K."/>
            <person name="Salamov A."/>
            <person name="Andreopoulos B."/>
            <person name="Baker S."/>
            <person name="Barry K."/>
            <person name="Bills G."/>
            <person name="Bluhm B."/>
            <person name="Cannon C."/>
            <person name="Castanera R."/>
            <person name="Culley D."/>
            <person name="Daum C."/>
            <person name="Ezra D."/>
            <person name="Gonzalez J."/>
            <person name="Henrissat B."/>
            <person name="Kuo A."/>
            <person name="Liang C."/>
            <person name="Lipzen A."/>
            <person name="Lutzoni F."/>
            <person name="Magnuson J."/>
            <person name="Mondo S."/>
            <person name="Nolan M."/>
            <person name="Ohm R."/>
            <person name="Pangilinan J."/>
            <person name="Park H.-J."/>
            <person name="Ramirez L."/>
            <person name="Alfaro M."/>
            <person name="Sun H."/>
            <person name="Tritt A."/>
            <person name="Yoshinaga Y."/>
            <person name="Zwiers L.-H."/>
            <person name="Turgeon B."/>
            <person name="Goodwin S."/>
            <person name="Spatafora J."/>
            <person name="Crous P."/>
            <person name="Grigoriev I."/>
        </authorList>
    </citation>
    <scope>NUCLEOTIDE SEQUENCE [LARGE SCALE GENOMIC DNA]</scope>
    <source>
        <strain evidence="3">CBS 304.66</strain>
    </source>
</reference>
<comment type="caution">
    <text evidence="2">The sequence shown here is derived from an EMBL/GenBank/DDBJ whole genome shotgun (WGS) entry which is preliminary data.</text>
</comment>
<dbReference type="PANTHER" id="PTHR24148">
    <property type="entry name" value="ANKYRIN REPEAT DOMAIN-CONTAINING PROTEIN 39 HOMOLOG-RELATED"/>
    <property type="match status" value="1"/>
</dbReference>
<evidence type="ECO:0000259" key="1">
    <source>
        <dbReference type="Pfam" id="PF06985"/>
    </source>
</evidence>
<feature type="non-terminal residue" evidence="2">
    <location>
        <position position="139"/>
    </location>
</feature>
<feature type="domain" description="Heterokaryon incompatibility" evidence="1">
    <location>
        <begin position="36"/>
        <end position="138"/>
    </location>
</feature>
<dbReference type="AlphaFoldDB" id="A0A9P4N103"/>
<organism evidence="2 3">
    <name type="scientific">Lojkania enalia</name>
    <dbReference type="NCBI Taxonomy" id="147567"/>
    <lineage>
        <taxon>Eukaryota</taxon>
        <taxon>Fungi</taxon>
        <taxon>Dikarya</taxon>
        <taxon>Ascomycota</taxon>
        <taxon>Pezizomycotina</taxon>
        <taxon>Dothideomycetes</taxon>
        <taxon>Pleosporomycetidae</taxon>
        <taxon>Pleosporales</taxon>
        <taxon>Pleosporales incertae sedis</taxon>
        <taxon>Lojkania</taxon>
    </lineage>
</organism>
<evidence type="ECO:0000313" key="2">
    <source>
        <dbReference type="EMBL" id="KAF2261882.1"/>
    </source>
</evidence>
<sequence length="139" mass="15902">KKEIRVLQVLPSSDFNATVHATLHILSFDDSNPIAYNALSYCWLQDKSDRQVSELEAKQPTILLDGITKDVSNNLEAALRYIRKESEEVRLWANAVCINQDDDKEKSWQIQMMGDIYRGAELVIVWLGRESEDSDLAMD</sequence>
<dbReference type="OrthoDB" id="2157530at2759"/>
<dbReference type="InterPro" id="IPR010730">
    <property type="entry name" value="HET"/>
</dbReference>
<accession>A0A9P4N103</accession>
<dbReference type="Proteomes" id="UP000800093">
    <property type="component" value="Unassembled WGS sequence"/>
</dbReference>
<dbReference type="PANTHER" id="PTHR24148:SF64">
    <property type="entry name" value="HETEROKARYON INCOMPATIBILITY DOMAIN-CONTAINING PROTEIN"/>
    <property type="match status" value="1"/>
</dbReference>
<dbReference type="EMBL" id="ML986649">
    <property type="protein sequence ID" value="KAF2261882.1"/>
    <property type="molecule type" value="Genomic_DNA"/>
</dbReference>